<keyword evidence="2" id="KW-1185">Reference proteome</keyword>
<feature type="transmembrane region" description="Helical" evidence="1">
    <location>
        <begin position="54"/>
        <end position="74"/>
    </location>
</feature>
<evidence type="ECO:0000313" key="2">
    <source>
        <dbReference type="Proteomes" id="UP000504615"/>
    </source>
</evidence>
<protein>
    <submittedName>
        <fullName evidence="3">Nose resistant to fluoxetine protein 6-like</fullName>
    </submittedName>
</protein>
<evidence type="ECO:0000313" key="3">
    <source>
        <dbReference type="RefSeq" id="XP_011630447.1"/>
    </source>
</evidence>
<dbReference type="RefSeq" id="XP_011630447.1">
    <property type="nucleotide sequence ID" value="XM_011632145.1"/>
</dbReference>
<dbReference type="PANTHER" id="PTHR11161">
    <property type="entry name" value="O-ACYLTRANSFERASE"/>
    <property type="match status" value="1"/>
</dbReference>
<dbReference type="Proteomes" id="UP000504615">
    <property type="component" value="Unplaced"/>
</dbReference>
<dbReference type="GeneID" id="105422662"/>
<keyword evidence="1" id="KW-1133">Transmembrane helix</keyword>
<sequence>MMVLGILLLSSTKIHKISQFYMYEKSYETCTKYWWRNLLYINNLFGLEEMCMSWSWYLANDMQFFIIAIIILMLSTVYFYAAAVLLGILLIGSVILNGYISYIYEYIPTWGEQYRLADILYFSPWIRIIPYIMGIITGFILTKINNNFVLEKVMFNLYF</sequence>
<name>A0A6I9VP73_9HYME</name>
<accession>A0A6I9VP73</accession>
<feature type="transmembrane region" description="Helical" evidence="1">
    <location>
        <begin position="124"/>
        <end position="142"/>
    </location>
</feature>
<organism evidence="2 3">
    <name type="scientific">Pogonomyrmex barbatus</name>
    <name type="common">red harvester ant</name>
    <dbReference type="NCBI Taxonomy" id="144034"/>
    <lineage>
        <taxon>Eukaryota</taxon>
        <taxon>Metazoa</taxon>
        <taxon>Ecdysozoa</taxon>
        <taxon>Arthropoda</taxon>
        <taxon>Hexapoda</taxon>
        <taxon>Insecta</taxon>
        <taxon>Pterygota</taxon>
        <taxon>Neoptera</taxon>
        <taxon>Endopterygota</taxon>
        <taxon>Hymenoptera</taxon>
        <taxon>Apocrita</taxon>
        <taxon>Aculeata</taxon>
        <taxon>Formicoidea</taxon>
        <taxon>Formicidae</taxon>
        <taxon>Myrmicinae</taxon>
        <taxon>Pogonomyrmex</taxon>
    </lineage>
</organism>
<keyword evidence="1" id="KW-0472">Membrane</keyword>
<keyword evidence="1" id="KW-0812">Transmembrane</keyword>
<dbReference type="KEGG" id="pbar:105422662"/>
<proteinExistence type="predicted"/>
<reference evidence="3" key="1">
    <citation type="submission" date="2025-08" db="UniProtKB">
        <authorList>
            <consortium name="RefSeq"/>
        </authorList>
    </citation>
    <scope>IDENTIFICATION</scope>
</reference>
<feature type="non-terminal residue" evidence="3">
    <location>
        <position position="159"/>
    </location>
</feature>
<dbReference type="InterPro" id="IPR052728">
    <property type="entry name" value="O2_lipid_transport_reg"/>
</dbReference>
<evidence type="ECO:0000256" key="1">
    <source>
        <dbReference type="SAM" id="Phobius"/>
    </source>
</evidence>
<feature type="transmembrane region" description="Helical" evidence="1">
    <location>
        <begin position="81"/>
        <end position="104"/>
    </location>
</feature>
<dbReference type="AlphaFoldDB" id="A0A6I9VP73"/>
<dbReference type="OrthoDB" id="7552024at2759"/>
<gene>
    <name evidence="3" type="primary">LOC105422662</name>
</gene>
<dbReference type="PANTHER" id="PTHR11161:SF69">
    <property type="entry name" value="NOSE RESISTANT TO FLUOXETINE PROTEIN 6-LIKE PROTEIN"/>
    <property type="match status" value="1"/>
</dbReference>